<reference evidence="2" key="1">
    <citation type="journal article" date="2022" name="Mol. Ecol. Resour.">
        <title>The genomes of chicory, endive, great burdock and yacon provide insights into Asteraceae palaeo-polyploidization history and plant inulin production.</title>
        <authorList>
            <person name="Fan W."/>
            <person name="Wang S."/>
            <person name="Wang H."/>
            <person name="Wang A."/>
            <person name="Jiang F."/>
            <person name="Liu H."/>
            <person name="Zhao H."/>
            <person name="Xu D."/>
            <person name="Zhang Y."/>
        </authorList>
    </citation>
    <scope>NUCLEOTIDE SEQUENCE [LARGE SCALE GENOMIC DNA]</scope>
    <source>
        <strain evidence="2">cv. Yunnan</strain>
    </source>
</reference>
<protein>
    <submittedName>
        <fullName evidence="1">Uncharacterized protein</fullName>
    </submittedName>
</protein>
<dbReference type="EMBL" id="CM042027">
    <property type="protein sequence ID" value="KAI3800620.1"/>
    <property type="molecule type" value="Genomic_DNA"/>
</dbReference>
<gene>
    <name evidence="1" type="ORF">L1987_28713</name>
</gene>
<dbReference type="Proteomes" id="UP001056120">
    <property type="component" value="Linkage Group LG10"/>
</dbReference>
<proteinExistence type="predicted"/>
<comment type="caution">
    <text evidence="1">The sequence shown here is derived from an EMBL/GenBank/DDBJ whole genome shotgun (WGS) entry which is preliminary data.</text>
</comment>
<reference evidence="1 2" key="2">
    <citation type="journal article" date="2022" name="Mol. Ecol. Resour.">
        <title>The genomes of chicory, endive, great burdock and yacon provide insights into Asteraceae paleo-polyploidization history and plant inulin production.</title>
        <authorList>
            <person name="Fan W."/>
            <person name="Wang S."/>
            <person name="Wang H."/>
            <person name="Wang A."/>
            <person name="Jiang F."/>
            <person name="Liu H."/>
            <person name="Zhao H."/>
            <person name="Xu D."/>
            <person name="Zhang Y."/>
        </authorList>
    </citation>
    <scope>NUCLEOTIDE SEQUENCE [LARGE SCALE GENOMIC DNA]</scope>
    <source>
        <strain evidence="2">cv. Yunnan</strain>
        <tissue evidence="1">Leaves</tissue>
    </source>
</reference>
<organism evidence="1 2">
    <name type="scientific">Smallanthus sonchifolius</name>
    <dbReference type="NCBI Taxonomy" id="185202"/>
    <lineage>
        <taxon>Eukaryota</taxon>
        <taxon>Viridiplantae</taxon>
        <taxon>Streptophyta</taxon>
        <taxon>Embryophyta</taxon>
        <taxon>Tracheophyta</taxon>
        <taxon>Spermatophyta</taxon>
        <taxon>Magnoliopsida</taxon>
        <taxon>eudicotyledons</taxon>
        <taxon>Gunneridae</taxon>
        <taxon>Pentapetalae</taxon>
        <taxon>asterids</taxon>
        <taxon>campanulids</taxon>
        <taxon>Asterales</taxon>
        <taxon>Asteraceae</taxon>
        <taxon>Asteroideae</taxon>
        <taxon>Heliantheae alliance</taxon>
        <taxon>Millerieae</taxon>
        <taxon>Smallanthus</taxon>
    </lineage>
</organism>
<sequence>MAKALEDPGKRQGEGNGKTDEGSNTGRQDLGDTRFSGVKDKTDLELQLRAVNLNHARLAVNLAKFNKGGKPIREEEARNKHQVHHHHHEGLSNGGGGFGSEGYTGRNTYKNALLRNQSMFTTGDVIELPEEAGGSLSQWFGKPEKKHTPGQYPSTLGNLSNSGEAEEVESSMHGEGNCMAMGSPNNDIAGPHSDNSHRFHFLSKKGSNSLGQKETLSPTFDDIAKKLRASTEPISRKRPRLGDVADDPFSLERINGEINPIPIKERRWGKQVEESSNSMNLEDIAPTGGTNNPGHIDQEVKDTIRMGKELVLDLENEEDMVRATIIGELEEAVAQ</sequence>
<evidence type="ECO:0000313" key="2">
    <source>
        <dbReference type="Proteomes" id="UP001056120"/>
    </source>
</evidence>
<keyword evidence="2" id="KW-1185">Reference proteome</keyword>
<evidence type="ECO:0000313" key="1">
    <source>
        <dbReference type="EMBL" id="KAI3800620.1"/>
    </source>
</evidence>
<accession>A0ACB9HZE2</accession>
<name>A0ACB9HZE2_9ASTR</name>